<gene>
    <name evidence="2" type="ORF">BSAL_19005</name>
</gene>
<reference evidence="3" key="1">
    <citation type="submission" date="2015-09" db="EMBL/GenBank/DDBJ databases">
        <authorList>
            <consortium name="Pathogen Informatics"/>
        </authorList>
    </citation>
    <scope>NUCLEOTIDE SEQUENCE [LARGE SCALE GENOMIC DNA]</scope>
    <source>
        <strain evidence="3">Lake Konstanz</strain>
    </source>
</reference>
<dbReference type="VEuPathDB" id="TriTrypDB:BSAL_19005"/>
<protein>
    <submittedName>
        <fullName evidence="2">Membrane-associated protein, putative</fullName>
    </submittedName>
</protein>
<dbReference type="AlphaFoldDB" id="A0A0S4JFX7"/>
<feature type="transmembrane region" description="Helical" evidence="1">
    <location>
        <begin position="494"/>
        <end position="523"/>
    </location>
</feature>
<keyword evidence="1" id="KW-0472">Membrane</keyword>
<dbReference type="SUPFAM" id="SSF50952">
    <property type="entry name" value="Soluble quinoprotein glucose dehydrogenase"/>
    <property type="match status" value="1"/>
</dbReference>
<sequence>MFQKTQRFWQTHVLWAAILVVTAHSISFTVMNTGAPKLNTAQSIAISSSGQYVVIADTENQTICVLDMRNTTQLWFATVGVGHQSFVDGDGTVAAFQSPRGVALVEFDSNGTLSTTPLAIIVADTNNHRIRRVSWSGMWVVSTLGGSLSDSRQQLIDGNASTSGYHSPKGIVVVGNDTAYIADCDNYAIRKLIISTNETSTLKTLSFTPTSIAFQQLTMNGGVALWVGTATAPATVMMFSVDTNRTVSLSISGRNGIAVCTVNGTDWVYTIDGSTPAIVHAINASNTSIIVQSTVTPSSALSGLTVNHSDGGLLALNGSSIGWLSFIALNANTTSKLPPFKIVTSTQSHTSMTTTPLHSQTPSESLMISATHTSVPQLPHRARTSKTVTKLTPELTISKRREKELFKITSSSSLTTAENTSVLQAAFNSTSDLGVSTTANEVAAGIMVTIVTGASAIVSAAASTGASIALLSSLGSCDDDRPKDTVMVYVLSPFYSLGAVAIALGNVGLAMALTALHALLVVLHHRCTAHSQNVEASELSSLWVGHYHRSMQALRFPTLSLRMWQLMLPGAVFGAMVSVLGDDVHVDGVRNLGESPIIAAGVAVLFIAALYHAAEGYFLWWKVLPSLTFAAWPKDVAIVLFRSRVDRILLYPSGRWVPNSMSELVAAPLLPMRSTQLEPLRFVEVSIAYFLAVCNALNRSSVFSSTCSVLPIFLVLLYSMHAILLGVVRPHRNPADSFFATFSSVVYAAISLNKSLRTTTSGQSAVSGLQWCISAMMLVSCAYALWVRHVIARTLLVTNANDDVTTDNIKANIVATVPVRQQIENVSLTDIMDVYATGEGEVDHDDLEINIIVNSSEGLYTNSNNNHYATVLEDSKDLDLGDQQQQQQQYLPAHNRTLLESMMGEQYPPPRFMLHGDDVKWGDL</sequence>
<keyword evidence="1" id="KW-1133">Transmembrane helix</keyword>
<feature type="transmembrane region" description="Helical" evidence="1">
    <location>
        <begin position="737"/>
        <end position="756"/>
    </location>
</feature>
<feature type="transmembrane region" description="Helical" evidence="1">
    <location>
        <begin position="768"/>
        <end position="786"/>
    </location>
</feature>
<dbReference type="PANTHER" id="PTHR46388:SF2">
    <property type="entry name" value="NHL REPEAT-CONTAINING PROTEIN 2"/>
    <property type="match status" value="1"/>
</dbReference>
<evidence type="ECO:0000313" key="3">
    <source>
        <dbReference type="Proteomes" id="UP000051952"/>
    </source>
</evidence>
<dbReference type="Proteomes" id="UP000051952">
    <property type="component" value="Unassembled WGS sequence"/>
</dbReference>
<feature type="transmembrane region" description="Helical" evidence="1">
    <location>
        <begin position="597"/>
        <end position="620"/>
    </location>
</feature>
<dbReference type="InterPro" id="IPR011042">
    <property type="entry name" value="6-blade_b-propeller_TolB-like"/>
</dbReference>
<dbReference type="InterPro" id="IPR011041">
    <property type="entry name" value="Quinoprot_gluc/sorb_DH_b-prop"/>
</dbReference>
<dbReference type="Gene3D" id="2.120.10.30">
    <property type="entry name" value="TolB, C-terminal domain"/>
    <property type="match status" value="1"/>
</dbReference>
<feature type="transmembrane region" description="Helical" evidence="1">
    <location>
        <begin position="559"/>
        <end position="577"/>
    </location>
</feature>
<dbReference type="OrthoDB" id="342730at2759"/>
<dbReference type="PANTHER" id="PTHR46388">
    <property type="entry name" value="NHL REPEAT-CONTAINING PROTEIN 2"/>
    <property type="match status" value="1"/>
</dbReference>
<organism evidence="2 3">
    <name type="scientific">Bodo saltans</name>
    <name type="common">Flagellated protozoan</name>
    <dbReference type="NCBI Taxonomy" id="75058"/>
    <lineage>
        <taxon>Eukaryota</taxon>
        <taxon>Discoba</taxon>
        <taxon>Euglenozoa</taxon>
        <taxon>Kinetoplastea</taxon>
        <taxon>Metakinetoplastina</taxon>
        <taxon>Eubodonida</taxon>
        <taxon>Bodonidae</taxon>
        <taxon>Bodo</taxon>
    </lineage>
</organism>
<name>A0A0S4JFX7_BODSA</name>
<dbReference type="EMBL" id="CYKH01001701">
    <property type="protein sequence ID" value="CUG89044.1"/>
    <property type="molecule type" value="Genomic_DNA"/>
</dbReference>
<evidence type="ECO:0000313" key="2">
    <source>
        <dbReference type="EMBL" id="CUG89044.1"/>
    </source>
</evidence>
<keyword evidence="1" id="KW-0812">Transmembrane</keyword>
<accession>A0A0S4JFX7</accession>
<evidence type="ECO:0000256" key="1">
    <source>
        <dbReference type="SAM" id="Phobius"/>
    </source>
</evidence>
<feature type="transmembrane region" description="Helical" evidence="1">
    <location>
        <begin position="710"/>
        <end position="728"/>
    </location>
</feature>
<proteinExistence type="predicted"/>
<keyword evidence="3" id="KW-1185">Reference proteome</keyword>